<sequence length="469" mass="54239">MEVFENSDFSNVDLQNIKNFNYLCELCDDECFDRSKKIKNPECTVKKNKTKSATFISDSKLINASNNFYLTHYNEVYKSNYKARPATAYKPPPDQYDYVPKGFIDLKTIQKVDFVKFEPQEKIKPFKLVDNVGKSNEPISYATSYRAEFVAKENKGLSNIVKRNSNESSMKRPFYSGIPQITTNKDNYKKWTARPISSYSEYPSYAGESIFPNRERSFVTSTASLHPKIDVTKLDKIKKSDIKHNLKNEGLMEMTTSYRDNFIKYENKEAAKKLITKGKSQDFLLSNQIKQINETTQTKADFVFHINHVAPKLSDCNPYNSDLDKHIYLNNIRDLSTMYSNDFIPKNYSRSNSCKHEFQPFRKPNQKVERETVTHLPSFFITIMNGEEYGESEIRIMPASKSSSVTIRISLFSVSDHLYGWVLSLRWTIVNGQTTFRFGGQILSTYFSNCPSVFLIVQVNINLSMKIKT</sequence>
<dbReference type="Proteomes" id="UP000663879">
    <property type="component" value="Unassembled WGS sequence"/>
</dbReference>
<reference evidence="1" key="1">
    <citation type="submission" date="2021-02" db="EMBL/GenBank/DDBJ databases">
        <authorList>
            <person name="Nowell W R."/>
        </authorList>
    </citation>
    <scope>NUCLEOTIDE SEQUENCE</scope>
    <source>
        <strain evidence="1">Ploen Becks lab</strain>
    </source>
</reference>
<accession>A0A813TAV9</accession>
<dbReference type="AlphaFoldDB" id="A0A813TAV9"/>
<comment type="caution">
    <text evidence="1">The sequence shown here is derived from an EMBL/GenBank/DDBJ whole genome shotgun (WGS) entry which is preliminary data.</text>
</comment>
<name>A0A813TAV9_9BILA</name>
<dbReference type="EMBL" id="CAJNOC010000842">
    <property type="protein sequence ID" value="CAF0808934.1"/>
    <property type="molecule type" value="Genomic_DNA"/>
</dbReference>
<gene>
    <name evidence="1" type="ORF">OXX778_LOCUS6868</name>
</gene>
<dbReference type="OrthoDB" id="9973968at2759"/>
<evidence type="ECO:0000313" key="2">
    <source>
        <dbReference type="Proteomes" id="UP000663879"/>
    </source>
</evidence>
<keyword evidence="2" id="KW-1185">Reference proteome</keyword>
<protein>
    <submittedName>
        <fullName evidence="1">Uncharacterized protein</fullName>
    </submittedName>
</protein>
<organism evidence="1 2">
    <name type="scientific">Brachionus calyciflorus</name>
    <dbReference type="NCBI Taxonomy" id="104777"/>
    <lineage>
        <taxon>Eukaryota</taxon>
        <taxon>Metazoa</taxon>
        <taxon>Spiralia</taxon>
        <taxon>Gnathifera</taxon>
        <taxon>Rotifera</taxon>
        <taxon>Eurotatoria</taxon>
        <taxon>Monogononta</taxon>
        <taxon>Pseudotrocha</taxon>
        <taxon>Ploima</taxon>
        <taxon>Brachionidae</taxon>
        <taxon>Brachionus</taxon>
    </lineage>
</organism>
<proteinExistence type="predicted"/>
<evidence type="ECO:0000313" key="1">
    <source>
        <dbReference type="EMBL" id="CAF0808934.1"/>
    </source>
</evidence>